<keyword evidence="8" id="KW-1185">Reference proteome</keyword>
<evidence type="ECO:0000256" key="5">
    <source>
        <dbReference type="ARBA" id="ARBA00035661"/>
    </source>
</evidence>
<evidence type="ECO:0000256" key="4">
    <source>
        <dbReference type="ARBA" id="ARBA00023273"/>
    </source>
</evidence>
<feature type="domain" description="Ciliary microtubule inner protein 2A-C-like" evidence="6">
    <location>
        <begin position="275"/>
        <end position="299"/>
    </location>
</feature>
<dbReference type="STRING" id="7266.A0A3B0J178"/>
<evidence type="ECO:0000313" key="7">
    <source>
        <dbReference type="EMBL" id="SPP74597.1"/>
    </source>
</evidence>
<dbReference type="Proteomes" id="UP000268350">
    <property type="component" value="Unassembled WGS sequence"/>
</dbReference>
<dbReference type="AlphaFoldDB" id="A0A3B0J178"/>
<evidence type="ECO:0000256" key="1">
    <source>
        <dbReference type="ARBA" id="ARBA00004430"/>
    </source>
</evidence>
<protein>
    <submittedName>
        <fullName evidence="7">Blast:UPF0605 protein GA14893</fullName>
    </submittedName>
</protein>
<dbReference type="PANTHER" id="PTHR22146:SF8">
    <property type="entry name" value="PROTEIN FAM166B"/>
    <property type="match status" value="1"/>
</dbReference>
<organism evidence="7 8">
    <name type="scientific">Drosophila guanche</name>
    <name type="common">Fruit fly</name>
    <dbReference type="NCBI Taxonomy" id="7266"/>
    <lineage>
        <taxon>Eukaryota</taxon>
        <taxon>Metazoa</taxon>
        <taxon>Ecdysozoa</taxon>
        <taxon>Arthropoda</taxon>
        <taxon>Hexapoda</taxon>
        <taxon>Insecta</taxon>
        <taxon>Pterygota</taxon>
        <taxon>Neoptera</taxon>
        <taxon>Endopterygota</taxon>
        <taxon>Diptera</taxon>
        <taxon>Brachycera</taxon>
        <taxon>Muscomorpha</taxon>
        <taxon>Ephydroidea</taxon>
        <taxon>Drosophilidae</taxon>
        <taxon>Drosophila</taxon>
        <taxon>Sophophora</taxon>
    </lineage>
</organism>
<evidence type="ECO:0000313" key="8">
    <source>
        <dbReference type="Proteomes" id="UP000268350"/>
    </source>
</evidence>
<dbReference type="Pfam" id="PF10629">
    <property type="entry name" value="CMI2B-like"/>
    <property type="match status" value="2"/>
</dbReference>
<feature type="domain" description="Ciliary microtubule inner protein 2A-C-like" evidence="6">
    <location>
        <begin position="9"/>
        <end position="41"/>
    </location>
</feature>
<comment type="similarity">
    <text evidence="5">Belongs to the CIMIP2 family.</text>
</comment>
<evidence type="ECO:0000256" key="2">
    <source>
        <dbReference type="ARBA" id="ARBA00022490"/>
    </source>
</evidence>
<dbReference type="OrthoDB" id="2019884at2759"/>
<dbReference type="OMA" id="CCGQDLT"/>
<proteinExistence type="inferred from homology"/>
<reference evidence="8" key="1">
    <citation type="submission" date="2018-01" db="EMBL/GenBank/DDBJ databases">
        <authorList>
            <person name="Alioto T."/>
            <person name="Alioto T."/>
        </authorList>
    </citation>
    <scope>NUCLEOTIDE SEQUENCE [LARGE SCALE GENOMIC DNA]</scope>
</reference>
<name>A0A3B0J178_DROGU</name>
<dbReference type="InterPro" id="IPR018902">
    <property type="entry name" value="CMI2A-C-like_dom"/>
</dbReference>
<dbReference type="GO" id="GO:0005930">
    <property type="term" value="C:axoneme"/>
    <property type="evidence" value="ECO:0007669"/>
    <property type="project" value="UniProtKB-SubCell"/>
</dbReference>
<evidence type="ECO:0000259" key="6">
    <source>
        <dbReference type="Pfam" id="PF10629"/>
    </source>
</evidence>
<keyword evidence="4" id="KW-0966">Cell projection</keyword>
<dbReference type="EMBL" id="OUUW01000001">
    <property type="protein sequence ID" value="SPP74597.1"/>
    <property type="molecule type" value="Genomic_DNA"/>
</dbReference>
<sequence>MMNDTITPEPHLLPGYTGHCTQNRERVGKTYGKQTHKLLIDPCIYHAPELIVLPIDAKQGLKDYPTEHELKVLRRREDLVDAVYRHPLLPGYAGFVPNMASQTGKRYVAAATAGVAQHETLMELYRCENRTLRHRDLLESGKGLFERKLNERLLPQARYRSPLIPVTGRSKGVKDGECPPKVEKLCYSKFTSPHFLEDDDDDKFIINGYAAHIPMAVTRFGESNQVLTHRALCSFSDYMYKRKRDAWCCGQDLTRPAVTCPPVGHFVIYHDDVGMVPSYAGHVPGELYKFGRTYGKTTINAKRWLEIHKDLTGLPEVSNLDYTY</sequence>
<accession>A0A3B0J178</accession>
<dbReference type="GO" id="GO:0015630">
    <property type="term" value="C:microtubule cytoskeleton"/>
    <property type="evidence" value="ECO:0007669"/>
    <property type="project" value="UniProtKB-ARBA"/>
</dbReference>
<evidence type="ECO:0000256" key="3">
    <source>
        <dbReference type="ARBA" id="ARBA00023212"/>
    </source>
</evidence>
<comment type="subcellular location">
    <subcellularLocation>
        <location evidence="1">Cytoplasm</location>
        <location evidence="1">Cytoskeleton</location>
        <location evidence="1">Cilium axoneme</location>
    </subcellularLocation>
</comment>
<dbReference type="PANTHER" id="PTHR22146">
    <property type="entry name" value="CAT EYE SYNDROME CRITICAL REGION PROTEIN 6"/>
    <property type="match status" value="1"/>
</dbReference>
<keyword evidence="2" id="KW-0963">Cytoplasm</keyword>
<keyword evidence="3" id="KW-0206">Cytoskeleton</keyword>
<gene>
    <name evidence="7" type="ORF">DGUA_6G002249</name>
</gene>